<evidence type="ECO:0000256" key="5">
    <source>
        <dbReference type="ARBA" id="ARBA00023284"/>
    </source>
</evidence>
<evidence type="ECO:0000313" key="8">
    <source>
        <dbReference type="EMBL" id="MBD8040274.1"/>
    </source>
</evidence>
<evidence type="ECO:0000256" key="4">
    <source>
        <dbReference type="ARBA" id="ARBA00023157"/>
    </source>
</evidence>
<dbReference type="Proteomes" id="UP000620874">
    <property type="component" value="Unassembled WGS sequence"/>
</dbReference>
<feature type="domain" description="Thioredoxin" evidence="7">
    <location>
        <begin position="1"/>
        <end position="98"/>
    </location>
</feature>
<gene>
    <name evidence="8" type="primary">trxA</name>
    <name evidence="8" type="ORF">H9625_07415</name>
</gene>
<dbReference type="NCBIfam" id="TIGR01068">
    <property type="entry name" value="thioredoxin"/>
    <property type="match status" value="1"/>
</dbReference>
<name>A0ABR8Y7T9_9BACT</name>
<dbReference type="PANTHER" id="PTHR45663:SF11">
    <property type="entry name" value="GEO12009P1"/>
    <property type="match status" value="1"/>
</dbReference>
<dbReference type="EMBL" id="JACSPP010000017">
    <property type="protein sequence ID" value="MBD8040274.1"/>
    <property type="molecule type" value="Genomic_DNA"/>
</dbReference>
<evidence type="ECO:0000256" key="3">
    <source>
        <dbReference type="ARBA" id="ARBA00022982"/>
    </source>
</evidence>
<dbReference type="PRINTS" id="PR00421">
    <property type="entry name" value="THIOREDOXIN"/>
</dbReference>
<proteinExistence type="inferred from homology"/>
<comment type="similarity">
    <text evidence="1">Belongs to the thioredoxin family.</text>
</comment>
<reference evidence="8 9" key="1">
    <citation type="submission" date="2020-08" db="EMBL/GenBank/DDBJ databases">
        <title>A Genomic Blueprint of the Chicken Gut Microbiome.</title>
        <authorList>
            <person name="Gilroy R."/>
            <person name="Ravi A."/>
            <person name="Getino M."/>
            <person name="Pursley I."/>
            <person name="Horton D.L."/>
            <person name="Alikhan N.-F."/>
            <person name="Baker D."/>
            <person name="Gharbi K."/>
            <person name="Hall N."/>
            <person name="Watson M."/>
            <person name="Adriaenssens E.M."/>
            <person name="Foster-Nyarko E."/>
            <person name="Jarju S."/>
            <person name="Secka A."/>
            <person name="Antonio M."/>
            <person name="Oren A."/>
            <person name="Chaudhuri R."/>
            <person name="La Ragione R.M."/>
            <person name="Hildebrand F."/>
            <person name="Pallen M.J."/>
        </authorList>
    </citation>
    <scope>NUCLEOTIDE SEQUENCE [LARGE SCALE GENOMIC DNA]</scope>
    <source>
        <strain evidence="8 9">Sa1CVN1</strain>
    </source>
</reference>
<evidence type="ECO:0000313" key="9">
    <source>
        <dbReference type="Proteomes" id="UP000620874"/>
    </source>
</evidence>
<keyword evidence="5" id="KW-0676">Redox-active center</keyword>
<dbReference type="PROSITE" id="PS00194">
    <property type="entry name" value="THIOREDOXIN_1"/>
    <property type="match status" value="1"/>
</dbReference>
<dbReference type="SUPFAM" id="SSF52833">
    <property type="entry name" value="Thioredoxin-like"/>
    <property type="match status" value="1"/>
</dbReference>
<dbReference type="Pfam" id="PF00085">
    <property type="entry name" value="Thioredoxin"/>
    <property type="match status" value="1"/>
</dbReference>
<dbReference type="InterPro" id="IPR017937">
    <property type="entry name" value="Thioredoxin_CS"/>
</dbReference>
<dbReference type="PANTHER" id="PTHR45663">
    <property type="entry name" value="GEO12009P1"/>
    <property type="match status" value="1"/>
</dbReference>
<evidence type="ECO:0000259" key="7">
    <source>
        <dbReference type="PROSITE" id="PS51352"/>
    </source>
</evidence>
<keyword evidence="9" id="KW-1185">Reference proteome</keyword>
<dbReference type="RefSeq" id="WP_022039380.1">
    <property type="nucleotide sequence ID" value="NZ_JACSPP010000017.1"/>
</dbReference>
<dbReference type="InterPro" id="IPR036249">
    <property type="entry name" value="Thioredoxin-like_sf"/>
</dbReference>
<dbReference type="InterPro" id="IPR005746">
    <property type="entry name" value="Thioredoxin"/>
</dbReference>
<evidence type="ECO:0000256" key="6">
    <source>
        <dbReference type="NCBIfam" id="TIGR01068"/>
    </source>
</evidence>
<protein>
    <recommendedName>
        <fullName evidence="6">Thioredoxin</fullName>
    </recommendedName>
</protein>
<organism evidence="8 9">
    <name type="scientific">Phocaeicola intestinalis</name>
    <dbReference type="NCBI Taxonomy" id="2762212"/>
    <lineage>
        <taxon>Bacteria</taxon>
        <taxon>Pseudomonadati</taxon>
        <taxon>Bacteroidota</taxon>
        <taxon>Bacteroidia</taxon>
        <taxon>Bacteroidales</taxon>
        <taxon>Bacteroidaceae</taxon>
        <taxon>Phocaeicola</taxon>
    </lineage>
</organism>
<dbReference type="Gene3D" id="3.40.30.10">
    <property type="entry name" value="Glutaredoxin"/>
    <property type="match status" value="1"/>
</dbReference>
<comment type="caution">
    <text evidence="8">The sequence shown here is derived from an EMBL/GenBank/DDBJ whole genome shotgun (WGS) entry which is preliminary data.</text>
</comment>
<keyword evidence="4" id="KW-1015">Disulfide bond</keyword>
<dbReference type="CDD" id="cd02947">
    <property type="entry name" value="TRX_family"/>
    <property type="match status" value="1"/>
</dbReference>
<evidence type="ECO:0000256" key="1">
    <source>
        <dbReference type="ARBA" id="ARBA00008987"/>
    </source>
</evidence>
<accession>A0ABR8Y7T9</accession>
<dbReference type="InterPro" id="IPR013766">
    <property type="entry name" value="Thioredoxin_domain"/>
</dbReference>
<sequence length="98" mass="11212">METFADLVTSSTPVLVDIYAEWCTPCKAMTPILKQLKAMQGDAIRIIQINIDKNPQIAQHYAVHSVPTLMIFKNGKQLWRQSGFVNIHELNQIIEQFK</sequence>
<evidence type="ECO:0000256" key="2">
    <source>
        <dbReference type="ARBA" id="ARBA00022448"/>
    </source>
</evidence>
<dbReference type="PIRSF" id="PIRSF000077">
    <property type="entry name" value="Thioredoxin"/>
    <property type="match status" value="1"/>
</dbReference>
<keyword evidence="2" id="KW-0813">Transport</keyword>
<dbReference type="PROSITE" id="PS51352">
    <property type="entry name" value="THIOREDOXIN_2"/>
    <property type="match status" value="1"/>
</dbReference>
<keyword evidence="3" id="KW-0249">Electron transport</keyword>